<proteinExistence type="inferred from homology"/>
<comment type="similarity">
    <text evidence="1 3">Belongs to the short-chain dehydrogenases/reductases (SDR) family.</text>
</comment>
<evidence type="ECO:0000256" key="4">
    <source>
        <dbReference type="SAM" id="Phobius"/>
    </source>
</evidence>
<evidence type="ECO:0000313" key="6">
    <source>
        <dbReference type="Proteomes" id="UP000193317"/>
    </source>
</evidence>
<evidence type="ECO:0000256" key="1">
    <source>
        <dbReference type="ARBA" id="ARBA00006484"/>
    </source>
</evidence>
<dbReference type="PANTHER" id="PTHR44196:SF1">
    <property type="entry name" value="DEHYDROGENASE_REDUCTASE SDR FAMILY MEMBER 7B"/>
    <property type="match status" value="1"/>
</dbReference>
<dbReference type="PRINTS" id="PR00081">
    <property type="entry name" value="GDHRDH"/>
</dbReference>
<dbReference type="AlphaFoldDB" id="A0A1X2EJY3"/>
<keyword evidence="2" id="KW-0560">Oxidoreductase</keyword>
<reference evidence="5 6" key="1">
    <citation type="submission" date="2016-01" db="EMBL/GenBank/DDBJ databases">
        <title>The new phylogeny of the genus Mycobacterium.</title>
        <authorList>
            <person name="Tarcisio F."/>
            <person name="Conor M."/>
            <person name="Antonella G."/>
            <person name="Elisabetta G."/>
            <person name="Giulia F.S."/>
            <person name="Sara T."/>
            <person name="Anna F."/>
            <person name="Clotilde B."/>
            <person name="Roberto B."/>
            <person name="Veronica D.S."/>
            <person name="Fabio R."/>
            <person name="Monica P."/>
            <person name="Olivier J."/>
            <person name="Enrico T."/>
            <person name="Nicola S."/>
        </authorList>
    </citation>
    <scope>NUCLEOTIDE SEQUENCE [LARGE SCALE GENOMIC DNA]</scope>
    <source>
        <strain evidence="5 6">DSM 44166</strain>
    </source>
</reference>
<organism evidence="5 6">
    <name type="scientific">Mycobacterium szulgai</name>
    <dbReference type="NCBI Taxonomy" id="1787"/>
    <lineage>
        <taxon>Bacteria</taxon>
        <taxon>Bacillati</taxon>
        <taxon>Actinomycetota</taxon>
        <taxon>Actinomycetes</taxon>
        <taxon>Mycobacteriales</taxon>
        <taxon>Mycobacteriaceae</taxon>
        <taxon>Mycobacterium</taxon>
    </lineage>
</organism>
<feature type="transmembrane region" description="Helical" evidence="4">
    <location>
        <begin position="165"/>
        <end position="185"/>
    </location>
</feature>
<dbReference type="Gene3D" id="3.40.50.720">
    <property type="entry name" value="NAD(P)-binding Rossmann-like Domain"/>
    <property type="match status" value="1"/>
</dbReference>
<keyword evidence="4" id="KW-0472">Membrane</keyword>
<dbReference type="Pfam" id="PF00106">
    <property type="entry name" value="adh_short"/>
    <property type="match status" value="1"/>
</dbReference>
<dbReference type="GO" id="GO:0016020">
    <property type="term" value="C:membrane"/>
    <property type="evidence" value="ECO:0007669"/>
    <property type="project" value="TreeGrafter"/>
</dbReference>
<evidence type="ECO:0000313" key="5">
    <source>
        <dbReference type="EMBL" id="ORX04633.1"/>
    </source>
</evidence>
<gene>
    <name evidence="5" type="ORF">AWC27_27465</name>
</gene>
<keyword evidence="4" id="KW-0812">Transmembrane</keyword>
<protein>
    <submittedName>
        <fullName evidence="5">Short-chain dehydrogenase</fullName>
    </submittedName>
</protein>
<dbReference type="NCBIfam" id="NF004526">
    <property type="entry name" value="PRK05872.1"/>
    <property type="match status" value="1"/>
</dbReference>
<sequence>MIDDTVRLLARTTSRLGGALPFIGRFFGDSREIDVNGRVVFITGAARGLGAEIARQAYTRGAFVALVGRHLATLQQLADELGDRSAAFEADVTDAARLQQAADDSVARFGGIDVVVANAGIAPPSDTVATIDPAEFERTVEVDLLGQWRTARATMPALMKSHGHIVFIGSIYAFFNGVLAAPYAMSKAGVEQLTRALRVELAPHRVTAGIAYLGFIETDLAATVFTREQVNAIRKAMPAFMSRPIPVTDAAKAVLDGISRRAATTCAPAWVAPLLNMRGVTTAVMDDFLLHNRTVNSAVNSAEQAARKRRPILKG</sequence>
<evidence type="ECO:0000256" key="2">
    <source>
        <dbReference type="ARBA" id="ARBA00023002"/>
    </source>
</evidence>
<dbReference type="InterPro" id="IPR036291">
    <property type="entry name" value="NAD(P)-bd_dom_sf"/>
</dbReference>
<dbReference type="Proteomes" id="UP000193317">
    <property type="component" value="Unassembled WGS sequence"/>
</dbReference>
<name>A0A1X2EJY3_MYCSZ</name>
<dbReference type="InterPro" id="IPR002347">
    <property type="entry name" value="SDR_fam"/>
</dbReference>
<accession>A0A1X2EJY3</accession>
<evidence type="ECO:0000256" key="3">
    <source>
        <dbReference type="RuleBase" id="RU000363"/>
    </source>
</evidence>
<dbReference type="PROSITE" id="PS00061">
    <property type="entry name" value="ADH_SHORT"/>
    <property type="match status" value="1"/>
</dbReference>
<dbReference type="SUPFAM" id="SSF51735">
    <property type="entry name" value="NAD(P)-binding Rossmann-fold domains"/>
    <property type="match status" value="1"/>
</dbReference>
<dbReference type="OrthoDB" id="3743899at2"/>
<dbReference type="PRINTS" id="PR00080">
    <property type="entry name" value="SDRFAMILY"/>
</dbReference>
<dbReference type="GO" id="GO:0016491">
    <property type="term" value="F:oxidoreductase activity"/>
    <property type="evidence" value="ECO:0007669"/>
    <property type="project" value="UniProtKB-KW"/>
</dbReference>
<dbReference type="CDD" id="cd05233">
    <property type="entry name" value="SDR_c"/>
    <property type="match status" value="1"/>
</dbReference>
<dbReference type="InterPro" id="IPR020904">
    <property type="entry name" value="Sc_DH/Rdtase_CS"/>
</dbReference>
<keyword evidence="4" id="KW-1133">Transmembrane helix</keyword>
<comment type="caution">
    <text evidence="5">The sequence shown here is derived from an EMBL/GenBank/DDBJ whole genome shotgun (WGS) entry which is preliminary data.</text>
</comment>
<dbReference type="PANTHER" id="PTHR44196">
    <property type="entry name" value="DEHYDROGENASE/REDUCTASE SDR FAMILY MEMBER 7B"/>
    <property type="match status" value="1"/>
</dbReference>
<dbReference type="RefSeq" id="WP_139836966.1">
    <property type="nucleotide sequence ID" value="NZ_JACKRU010000809.1"/>
</dbReference>
<keyword evidence="6" id="KW-1185">Reference proteome</keyword>
<dbReference type="EMBL" id="LQPW01000076">
    <property type="protein sequence ID" value="ORX04633.1"/>
    <property type="molecule type" value="Genomic_DNA"/>
</dbReference>